<name>A0A653LB38_AERVE</name>
<dbReference type="AlphaFoldDB" id="A0A653LB38"/>
<sequence>MGILQTVQDGIGLFVGDRCRTVGSTADEAHYTRYVTHQVPCGFIHDHLDQDITREKLALTLALLASTHLDHFFGRDQYFTEHVFHAMHLDMFTQGLGYTAFIAGKSLHDIPSHTLFTLFSHGLSLHTGNQVDQPDQGTVQNEQQQPHHGGHRQHNQGCLNGFLTGRPYDLADFQARLTGECQCCLSLGGLQGYCTSSSNDNDHTQGADGSDNIVEQVITHYSGRQDNENQAPKQGILASALALRTNTHTTHLYLT</sequence>
<dbReference type="Proteomes" id="UP000439123">
    <property type="component" value="Unassembled WGS sequence"/>
</dbReference>
<accession>A0A653LB38</accession>
<reference evidence="2 3" key="1">
    <citation type="submission" date="2019-10" db="EMBL/GenBank/DDBJ databases">
        <authorList>
            <person name="Karimi E."/>
        </authorList>
    </citation>
    <scope>NUCLEOTIDE SEQUENCE [LARGE SCALE GENOMIC DNA]</scope>
    <source>
        <strain evidence="2">Aeromonas sp. 8C</strain>
    </source>
</reference>
<evidence type="ECO:0000313" key="3">
    <source>
        <dbReference type="Proteomes" id="UP000439123"/>
    </source>
</evidence>
<evidence type="ECO:0000256" key="1">
    <source>
        <dbReference type="SAM" id="MobiDB-lite"/>
    </source>
</evidence>
<feature type="compositionally biased region" description="Polar residues" evidence="1">
    <location>
        <begin position="127"/>
        <end position="142"/>
    </location>
</feature>
<organism evidence="2 3">
    <name type="scientific">Aeromonas veronii</name>
    <dbReference type="NCBI Taxonomy" id="654"/>
    <lineage>
        <taxon>Bacteria</taxon>
        <taxon>Pseudomonadati</taxon>
        <taxon>Pseudomonadota</taxon>
        <taxon>Gammaproteobacteria</taxon>
        <taxon>Aeromonadales</taxon>
        <taxon>Aeromonadaceae</taxon>
        <taxon>Aeromonas</taxon>
    </lineage>
</organism>
<proteinExistence type="predicted"/>
<gene>
    <name evidence="2" type="ORF">AERO8C_70532</name>
</gene>
<evidence type="ECO:0000313" key="2">
    <source>
        <dbReference type="EMBL" id="VXA88903.1"/>
    </source>
</evidence>
<dbReference type="EMBL" id="CABWLC010000020">
    <property type="protein sequence ID" value="VXA88903.1"/>
    <property type="molecule type" value="Genomic_DNA"/>
</dbReference>
<feature type="region of interest" description="Disordered" evidence="1">
    <location>
        <begin position="127"/>
        <end position="156"/>
    </location>
</feature>
<protein>
    <submittedName>
        <fullName evidence="2">Uncharacterized protein</fullName>
    </submittedName>
</protein>